<dbReference type="PANTHER" id="PTHR21180:SF32">
    <property type="entry name" value="ENDONUCLEASE_EXONUCLEASE_PHOSPHATASE FAMILY DOMAIN-CONTAINING PROTEIN 1"/>
    <property type="match status" value="1"/>
</dbReference>
<evidence type="ECO:0000313" key="3">
    <source>
        <dbReference type="EMBL" id="MFC1416466.1"/>
    </source>
</evidence>
<feature type="compositionally biased region" description="Pro residues" evidence="1">
    <location>
        <begin position="27"/>
        <end position="48"/>
    </location>
</feature>
<dbReference type="Pfam" id="PF10531">
    <property type="entry name" value="SLBB"/>
    <property type="match status" value="1"/>
</dbReference>
<proteinExistence type="predicted"/>
<dbReference type="Gene3D" id="1.10.150.320">
    <property type="entry name" value="Photosystem II 12 kDa extrinsic protein"/>
    <property type="match status" value="1"/>
</dbReference>
<feature type="compositionally biased region" description="Basic and acidic residues" evidence="1">
    <location>
        <begin position="11"/>
        <end position="22"/>
    </location>
</feature>
<feature type="region of interest" description="Disordered" evidence="1">
    <location>
        <begin position="1"/>
        <end position="149"/>
    </location>
</feature>
<feature type="compositionally biased region" description="Pro residues" evidence="1">
    <location>
        <begin position="108"/>
        <end position="127"/>
    </location>
</feature>
<evidence type="ECO:0000313" key="4">
    <source>
        <dbReference type="Proteomes" id="UP001592531"/>
    </source>
</evidence>
<dbReference type="RefSeq" id="WP_380533718.1">
    <property type="nucleotide sequence ID" value="NZ_JBHFAB010000004.1"/>
</dbReference>
<dbReference type="InterPro" id="IPR019554">
    <property type="entry name" value="Soluble_ligand-bd"/>
</dbReference>
<dbReference type="Proteomes" id="UP001592531">
    <property type="component" value="Unassembled WGS sequence"/>
</dbReference>
<protein>
    <submittedName>
        <fullName evidence="3">Helix-hairpin-helix domain-containing protein</fullName>
    </submittedName>
</protein>
<evidence type="ECO:0000259" key="2">
    <source>
        <dbReference type="Pfam" id="PF10531"/>
    </source>
</evidence>
<gene>
    <name evidence="3" type="ORF">ACEZDE_07390</name>
</gene>
<dbReference type="PANTHER" id="PTHR21180">
    <property type="entry name" value="ENDONUCLEASE/EXONUCLEASE/PHOSPHATASE FAMILY DOMAIN-CONTAINING PROTEIN 1"/>
    <property type="match status" value="1"/>
</dbReference>
<name>A0ABV6VSA7_9ACTN</name>
<dbReference type="InterPro" id="IPR010994">
    <property type="entry name" value="RuvA_2-like"/>
</dbReference>
<accession>A0ABV6VSA7</accession>
<dbReference type="EMBL" id="JBHFAB010000004">
    <property type="protein sequence ID" value="MFC1416466.1"/>
    <property type="molecule type" value="Genomic_DNA"/>
</dbReference>
<comment type="caution">
    <text evidence="3">The sequence shown here is derived from an EMBL/GenBank/DDBJ whole genome shotgun (WGS) entry which is preliminary data.</text>
</comment>
<reference evidence="3 4" key="1">
    <citation type="submission" date="2024-09" db="EMBL/GenBank/DDBJ databases">
        <authorList>
            <person name="Lee S.D."/>
        </authorList>
    </citation>
    <scope>NUCLEOTIDE SEQUENCE [LARGE SCALE GENOMIC DNA]</scope>
    <source>
        <strain evidence="3 4">N8-3</strain>
    </source>
</reference>
<dbReference type="InterPro" id="IPR051675">
    <property type="entry name" value="Endo/Exo/Phosphatase_dom_1"/>
</dbReference>
<feature type="compositionally biased region" description="Basic and acidic residues" evidence="1">
    <location>
        <begin position="79"/>
        <end position="93"/>
    </location>
</feature>
<sequence length="391" mass="40465">MRTVQPGPPRDSMDDLVRRRMDTLFGPEPPHPSPFPPAQPEHPSPPAYPEAAHAPVYLERAHPPGYPETAYAPPYPERPYGRDRADAFARPEPDTPVPALPRQVRVAPPAPPSPPRADPAPPDPVEPGPGALDRAHLHPRPRPHPRSRRSLVDRLRALLPLAVQERFDLDRRAVTGLSVLLVLALGYGVQHFWAGRPVPVAVPAAEAAGSIGTAGTAGMAVSSAVTAGPTVRAVGTAAAVGGTAGPTGPAVVVDVAGRVHAPGVRTLRPGSRVQDALRAAGGALKGTDLTGLNLARIVNDGEEIVVGAPAVAAVPGAAPGSSGGSAGGSPLSLNSATAEQLDALPGLGPVLVQRIIQYREQHGGFQSVDQLGQISGFGARRLKDLHPLLRP</sequence>
<organism evidence="3 4">
    <name type="scientific">Streptacidiphilus cavernicola</name>
    <dbReference type="NCBI Taxonomy" id="3342716"/>
    <lineage>
        <taxon>Bacteria</taxon>
        <taxon>Bacillati</taxon>
        <taxon>Actinomycetota</taxon>
        <taxon>Actinomycetes</taxon>
        <taxon>Kitasatosporales</taxon>
        <taxon>Streptomycetaceae</taxon>
        <taxon>Streptacidiphilus</taxon>
    </lineage>
</organism>
<dbReference type="SUPFAM" id="SSF47781">
    <property type="entry name" value="RuvA domain 2-like"/>
    <property type="match status" value="1"/>
</dbReference>
<dbReference type="Pfam" id="PF12836">
    <property type="entry name" value="HHH_3"/>
    <property type="match status" value="1"/>
</dbReference>
<feature type="domain" description="Soluble ligand binding" evidence="2">
    <location>
        <begin position="252"/>
        <end position="306"/>
    </location>
</feature>
<feature type="compositionally biased region" description="Basic residues" evidence="1">
    <location>
        <begin position="137"/>
        <end position="149"/>
    </location>
</feature>
<keyword evidence="4" id="KW-1185">Reference proteome</keyword>
<evidence type="ECO:0000256" key="1">
    <source>
        <dbReference type="SAM" id="MobiDB-lite"/>
    </source>
</evidence>